<evidence type="ECO:0000313" key="7">
    <source>
        <dbReference type="Proteomes" id="UP000092583"/>
    </source>
</evidence>
<name>A0A1B9ISV7_9TREE</name>
<dbReference type="SUPFAM" id="SSF52540">
    <property type="entry name" value="P-loop containing nucleoside triphosphate hydrolases"/>
    <property type="match status" value="2"/>
</dbReference>
<dbReference type="STRING" id="1331196.A0A1B9ISV7"/>
<dbReference type="InterPro" id="IPR014001">
    <property type="entry name" value="Helicase_ATP-bd"/>
</dbReference>
<keyword evidence="1" id="KW-0547">Nucleotide-binding</keyword>
<evidence type="ECO:0000259" key="5">
    <source>
        <dbReference type="PROSITE" id="PS51194"/>
    </source>
</evidence>
<feature type="compositionally biased region" description="Acidic residues" evidence="3">
    <location>
        <begin position="40"/>
        <end position="57"/>
    </location>
</feature>
<protein>
    <recommendedName>
        <fullName evidence="8">Helicase ATP-binding domain-containing protein</fullName>
    </recommendedName>
</protein>
<dbReference type="InterPro" id="IPR001650">
    <property type="entry name" value="Helicase_C-like"/>
</dbReference>
<feature type="domain" description="Helicase C-terminal" evidence="5">
    <location>
        <begin position="1054"/>
        <end position="1236"/>
    </location>
</feature>
<feature type="compositionally biased region" description="Low complexity" evidence="3">
    <location>
        <begin position="1533"/>
        <end position="1561"/>
    </location>
</feature>
<reference evidence="6 7" key="1">
    <citation type="submission" date="2013-07" db="EMBL/GenBank/DDBJ databases">
        <title>The Genome Sequence of Kwoniella mangroviensis CBS10435.</title>
        <authorList>
            <consortium name="The Broad Institute Genome Sequencing Platform"/>
            <person name="Cuomo C."/>
            <person name="Litvintseva A."/>
            <person name="Chen Y."/>
            <person name="Heitman J."/>
            <person name="Sun S."/>
            <person name="Springer D."/>
            <person name="Dromer F."/>
            <person name="Young S.K."/>
            <person name="Zeng Q."/>
            <person name="Gargeya S."/>
            <person name="Fitzgerald M."/>
            <person name="Abouelleil A."/>
            <person name="Alvarado L."/>
            <person name="Berlin A.M."/>
            <person name="Chapman S.B."/>
            <person name="Dewar J."/>
            <person name="Goldberg J."/>
            <person name="Griggs A."/>
            <person name="Gujja S."/>
            <person name="Hansen M."/>
            <person name="Howarth C."/>
            <person name="Imamovic A."/>
            <person name="Larimer J."/>
            <person name="McCowan C."/>
            <person name="Murphy C."/>
            <person name="Pearson M."/>
            <person name="Priest M."/>
            <person name="Roberts A."/>
            <person name="Saif S."/>
            <person name="Shea T."/>
            <person name="Sykes S."/>
            <person name="Wortman J."/>
            <person name="Nusbaum C."/>
            <person name="Birren B."/>
        </authorList>
    </citation>
    <scope>NUCLEOTIDE SEQUENCE [LARGE SCALE GENOMIC DNA]</scope>
    <source>
        <strain evidence="6 7">CBS 10435</strain>
    </source>
</reference>
<dbReference type="Pfam" id="PF00176">
    <property type="entry name" value="SNF2-rel_dom"/>
    <property type="match status" value="1"/>
</dbReference>
<feature type="compositionally biased region" description="Basic residues" evidence="3">
    <location>
        <begin position="88"/>
        <end position="101"/>
    </location>
</feature>
<evidence type="ECO:0000256" key="2">
    <source>
        <dbReference type="ARBA" id="ARBA00022840"/>
    </source>
</evidence>
<feature type="compositionally biased region" description="Basic and acidic residues" evidence="3">
    <location>
        <begin position="1252"/>
        <end position="1267"/>
    </location>
</feature>
<dbReference type="PROSITE" id="PS51194">
    <property type="entry name" value="HELICASE_CTER"/>
    <property type="match status" value="1"/>
</dbReference>
<reference evidence="7" key="2">
    <citation type="submission" date="2013-12" db="EMBL/GenBank/DDBJ databases">
        <title>Evolution of pathogenesis and genome organization in the Tremellales.</title>
        <authorList>
            <person name="Cuomo C."/>
            <person name="Litvintseva A."/>
            <person name="Heitman J."/>
            <person name="Chen Y."/>
            <person name="Sun S."/>
            <person name="Springer D."/>
            <person name="Dromer F."/>
            <person name="Young S."/>
            <person name="Zeng Q."/>
            <person name="Chapman S."/>
            <person name="Gujja S."/>
            <person name="Saif S."/>
            <person name="Birren B."/>
        </authorList>
    </citation>
    <scope>NUCLEOTIDE SEQUENCE [LARGE SCALE GENOMIC DNA]</scope>
    <source>
        <strain evidence="7">CBS 10435</strain>
    </source>
</reference>
<feature type="compositionally biased region" description="Low complexity" evidence="3">
    <location>
        <begin position="75"/>
        <end position="84"/>
    </location>
</feature>
<dbReference type="EMBL" id="KI669461">
    <property type="protein sequence ID" value="OCF58619.1"/>
    <property type="molecule type" value="Genomic_DNA"/>
</dbReference>
<dbReference type="PANTHER" id="PTHR10799">
    <property type="entry name" value="SNF2/RAD54 HELICASE FAMILY"/>
    <property type="match status" value="1"/>
</dbReference>
<evidence type="ECO:0000259" key="4">
    <source>
        <dbReference type="PROSITE" id="PS51192"/>
    </source>
</evidence>
<feature type="compositionally biased region" description="Polar residues" evidence="3">
    <location>
        <begin position="1562"/>
        <end position="1575"/>
    </location>
</feature>
<sequence>MSKPSGRPSWKTAPAPSTPRVQLSPDSNYDAQSFRPGNDSADDEESPDEDDDDSGQETDDRVSVDSWATNESALSGSSRSSRGSRGSRGSRRGRGRGRGRGAARNDDGTRRRRKSGKSGHKYAPVDRFCQLHQNPYETPHMKMMMSLVFGSKAGEGNLFDIPENVEIFLEEKGVPGSFDPNQKLTNDNNKQWRIHFEIFYRTFVSLVKSASDACDWDMYDAYAARRDGGIDGTYRNDRYPSWSREGTGVGSGDDLEKEAAAAICIPDDVARVVILALFGFDGLKDPAKKTFSRGQRRLEDLFEKEVVKFWEVSSKHYVQNFLSKQVSEKVKREAKVEKQASKLIGELERLWGSRKSGSLTETQKKLAPICEDLRKTLTSWAKVAEYLRPGDEPPEKLIEYTQLMLEYGEEFPGGLVALRGGDEASNIASRRIQRRKSTGQSSMISRINLVEDEDIDELALSDDETRNESVMQRGTLPEGDQNDLLRPHHLQNPTRPGASLDPSPQIGMGIFLNFSKTQLFQYSAIGIDDGWPKVSSEDRLFSTSSKSVPLVGRLHQYMGATAMLSRAYAGVESLPDPSSDYTSGVIVADETSMGKTLQAILFLGLVSDYANGFYTLDLIPEALKVEGISPKSKEQLKDILKSDMGERALIMLFEQKERYEELLSTHQGDISETIAAFIDEMKKDPRSFPLGYFGDSAGHAPPRAPHIVVAPPGLVEQWYQELTRYSTELKPNIIMNWKSAARVISKIEAIVAEWKKWENKVIIIGTRALTTLYQNYKLDVNKPNRKSTIFDMDLGVLIVDEAHKAKSATFTQSAIWQLSEKAAFRVGMTATPLVNSVEDILYISNALRFPEAEGIANAPKDQQSSFFVDLKNQIAQQKKYDLKGVRIDALSWYQPTGENVEARSTKAFPADERPTLLADHLRVTTDIPEDLRTAIERAFSQVSPYIIRRSPDSLDSQGQPLLKLGPISETILNVNLIDKEVEDVASSLKSKWKQPDGDERGDEQDGIPKSLAYYGPAYVAARSATLAPDFYATGRLPKPDDEILRIGYTKMNCAIDLILMIMKSEAHLPLSKQSKFGVHIESVEAMPVWSQLLANAGLSNCTIRGSTPGARRLAILDRVNRHEGHPPDDGWDPDELSRILTLSPAGELGINAWRCNVIIQLTCPWSVSIYRQRIGRHRRTAPDPSVEPLPIKVFSILALNSTDIVQYLSTLQKSSVDDHIRSMLYQAPKLSYEDIGFPAPTHSGRRFRRDRKSSNDQHDSKLNETQRRSLEQLGLLGLIPHLHRRMKKMNDVIERKIRMEMKGDKGSIDQILTDLGNEEPEGAGMILDEVAPQHDKPFSKMTFAEQHKEGVRLGKESKGKFVRTPVITEEELREAESRTPEDWARETQAALQQQNRVWFEARIKGIVFEHGKMLLDLANSWVTDFGEELERRIGNLGVPPESIDPLVTYDDEDDDEDRSLLQDALDSLKLQVTDLQARNLLDDDFYCPETVDDLCRYIMEQPMFTAGATVMGRYKRLHDFATGRLQPPHFEARSTSSRASKASLPSSPPSVRSLSRRPSISTTRLPTSPEGSQEDSQPRLHQGKDKGKKRAERRGNDNEDNQMLMSPPRTIDSYTDDLERAIELSKNSSRRDNERYEWEGYAESEAGPSAGGRGLKRPRR</sequence>
<feature type="region of interest" description="Disordered" evidence="3">
    <location>
        <begin position="461"/>
        <end position="502"/>
    </location>
</feature>
<dbReference type="InterPro" id="IPR000330">
    <property type="entry name" value="SNF2_N"/>
</dbReference>
<dbReference type="Gene3D" id="3.40.50.300">
    <property type="entry name" value="P-loop containing nucleotide triphosphate hydrolases"/>
    <property type="match status" value="2"/>
</dbReference>
<feature type="region of interest" description="Disordered" evidence="3">
    <location>
        <begin position="988"/>
        <end position="1008"/>
    </location>
</feature>
<feature type="compositionally biased region" description="Polar residues" evidence="3">
    <location>
        <begin position="19"/>
        <end position="31"/>
    </location>
</feature>
<feature type="compositionally biased region" description="Basic residues" evidence="3">
    <location>
        <begin position="110"/>
        <end position="120"/>
    </location>
</feature>
<accession>A0A1B9ISV7</accession>
<dbReference type="SMART" id="SM00487">
    <property type="entry name" value="DEXDc"/>
    <property type="match status" value="1"/>
</dbReference>
<dbReference type="Pfam" id="PF00271">
    <property type="entry name" value="Helicase_C"/>
    <property type="match status" value="1"/>
</dbReference>
<gene>
    <name evidence="6" type="ORF">L486_03108</name>
</gene>
<feature type="domain" description="Helicase ATP-binding" evidence="4">
    <location>
        <begin position="576"/>
        <end position="850"/>
    </location>
</feature>
<evidence type="ECO:0000256" key="1">
    <source>
        <dbReference type="ARBA" id="ARBA00022741"/>
    </source>
</evidence>
<dbReference type="Proteomes" id="UP000092583">
    <property type="component" value="Unassembled WGS sequence"/>
</dbReference>
<organism evidence="6 7">
    <name type="scientific">Kwoniella mangroviensis CBS 10435</name>
    <dbReference type="NCBI Taxonomy" id="1331196"/>
    <lineage>
        <taxon>Eukaryota</taxon>
        <taxon>Fungi</taxon>
        <taxon>Dikarya</taxon>
        <taxon>Basidiomycota</taxon>
        <taxon>Agaricomycotina</taxon>
        <taxon>Tremellomycetes</taxon>
        <taxon>Tremellales</taxon>
        <taxon>Cryptococcaceae</taxon>
        <taxon>Kwoniella</taxon>
    </lineage>
</organism>
<evidence type="ECO:0000256" key="3">
    <source>
        <dbReference type="SAM" id="MobiDB-lite"/>
    </source>
</evidence>
<dbReference type="OrthoDB" id="2803695at2759"/>
<feature type="region of interest" description="Disordered" evidence="3">
    <location>
        <begin position="1236"/>
        <end position="1267"/>
    </location>
</feature>
<evidence type="ECO:0000313" key="6">
    <source>
        <dbReference type="EMBL" id="OCF58619.1"/>
    </source>
</evidence>
<keyword evidence="7" id="KW-1185">Reference proteome</keyword>
<dbReference type="GO" id="GO:0005524">
    <property type="term" value="F:ATP binding"/>
    <property type="evidence" value="ECO:0007669"/>
    <property type="project" value="InterPro"/>
</dbReference>
<feature type="compositionally biased region" description="Basic and acidic residues" evidence="3">
    <location>
        <begin position="1617"/>
        <end position="1638"/>
    </location>
</feature>
<dbReference type="InterPro" id="IPR027417">
    <property type="entry name" value="P-loop_NTPase"/>
</dbReference>
<feature type="compositionally biased region" description="Basic and acidic residues" evidence="3">
    <location>
        <begin position="1576"/>
        <end position="1585"/>
    </location>
</feature>
<dbReference type="PROSITE" id="PS51192">
    <property type="entry name" value="HELICASE_ATP_BIND_1"/>
    <property type="match status" value="1"/>
</dbReference>
<feature type="region of interest" description="Disordered" evidence="3">
    <location>
        <begin position="1525"/>
        <end position="1660"/>
    </location>
</feature>
<feature type="region of interest" description="Disordered" evidence="3">
    <location>
        <begin position="1"/>
        <end position="123"/>
    </location>
</feature>
<dbReference type="SMART" id="SM00490">
    <property type="entry name" value="HELICc"/>
    <property type="match status" value="1"/>
</dbReference>
<keyword evidence="2" id="KW-0067">ATP-binding</keyword>
<evidence type="ECO:0008006" key="8">
    <source>
        <dbReference type="Google" id="ProtNLM"/>
    </source>
</evidence>
<proteinExistence type="predicted"/>